<evidence type="ECO:0000256" key="1">
    <source>
        <dbReference type="SAM" id="SignalP"/>
    </source>
</evidence>
<dbReference type="InterPro" id="IPR000866">
    <property type="entry name" value="AhpC/TSA"/>
</dbReference>
<dbReference type="Pfam" id="PF00578">
    <property type="entry name" value="AhpC-TSA"/>
    <property type="match status" value="1"/>
</dbReference>
<feature type="chain" id="PRO_5046088953" evidence="1">
    <location>
        <begin position="18"/>
        <end position="246"/>
    </location>
</feature>
<dbReference type="PANTHER" id="PTHR42852:SF13">
    <property type="entry name" value="PROTEIN DIPZ"/>
    <property type="match status" value="1"/>
</dbReference>
<dbReference type="RefSeq" id="WP_138727844.1">
    <property type="nucleotide sequence ID" value="NZ_SRMP02000001.1"/>
</dbReference>
<reference evidence="3 4" key="1">
    <citation type="submission" date="2024-12" db="EMBL/GenBank/DDBJ databases">
        <authorList>
            <person name="Hu S."/>
        </authorList>
    </citation>
    <scope>NUCLEOTIDE SEQUENCE [LARGE SCALE GENOMIC DNA]</scope>
    <source>
        <strain evidence="3 4">P-25</strain>
    </source>
</reference>
<sequence length="246" mass="28256">MKKITLLLMLWMSFATAYPQTITKTTKLDANSIVKDETGSTYPYAIWQKLLQTGSYAIKPNGTANTTTTEFLLYKLTEEEKATAKKKNAELSAKLPKPRTSDAFREGDKFRFDKMKDLAGIKYDFKKDTGKVVVFNFWFINCPPCKKEIPELNELVEKYKENKDIVFIAIALDDAYALKDFLKYTPFNYSIIPDGRFYAQKYGIKSYPTHVIVGKDGLIKFSTIGLARNTVYWVDKTIKEQTLINH</sequence>
<dbReference type="Gene3D" id="3.40.30.10">
    <property type="entry name" value="Glutaredoxin"/>
    <property type="match status" value="1"/>
</dbReference>
<dbReference type="InterPro" id="IPR013766">
    <property type="entry name" value="Thioredoxin_domain"/>
</dbReference>
<dbReference type="EMBL" id="SRMP02000001">
    <property type="protein sequence ID" value="MFN0290258.1"/>
    <property type="molecule type" value="Genomic_DNA"/>
</dbReference>
<dbReference type="Proteomes" id="UP001517367">
    <property type="component" value="Unassembled WGS sequence"/>
</dbReference>
<dbReference type="PANTHER" id="PTHR42852">
    <property type="entry name" value="THIOL:DISULFIDE INTERCHANGE PROTEIN DSBE"/>
    <property type="match status" value="1"/>
</dbReference>
<dbReference type="SUPFAM" id="SSF52833">
    <property type="entry name" value="Thioredoxin-like"/>
    <property type="match status" value="1"/>
</dbReference>
<feature type="domain" description="Thioredoxin" evidence="2">
    <location>
        <begin position="104"/>
        <end position="243"/>
    </location>
</feature>
<dbReference type="InterPro" id="IPR050553">
    <property type="entry name" value="Thioredoxin_ResA/DsbE_sf"/>
</dbReference>
<feature type="signal peptide" evidence="1">
    <location>
        <begin position="1"/>
        <end position="17"/>
    </location>
</feature>
<organism evidence="3 4">
    <name type="scientific">Pedobacter helvus</name>
    <dbReference type="NCBI Taxonomy" id="2563444"/>
    <lineage>
        <taxon>Bacteria</taxon>
        <taxon>Pseudomonadati</taxon>
        <taxon>Bacteroidota</taxon>
        <taxon>Sphingobacteriia</taxon>
        <taxon>Sphingobacteriales</taxon>
        <taxon>Sphingobacteriaceae</taxon>
        <taxon>Pedobacter</taxon>
    </lineage>
</organism>
<evidence type="ECO:0000313" key="3">
    <source>
        <dbReference type="EMBL" id="MFN0290258.1"/>
    </source>
</evidence>
<accession>A0ABW9JCW8</accession>
<gene>
    <name evidence="3" type="ORF">E5L68_002585</name>
</gene>
<dbReference type="InterPro" id="IPR036249">
    <property type="entry name" value="Thioredoxin-like_sf"/>
</dbReference>
<keyword evidence="4" id="KW-1185">Reference proteome</keyword>
<comment type="caution">
    <text evidence="3">The sequence shown here is derived from an EMBL/GenBank/DDBJ whole genome shotgun (WGS) entry which is preliminary data.</text>
</comment>
<protein>
    <submittedName>
        <fullName evidence="3">TlpA family protein disulfide reductase</fullName>
    </submittedName>
</protein>
<dbReference type="CDD" id="cd02966">
    <property type="entry name" value="TlpA_like_family"/>
    <property type="match status" value="1"/>
</dbReference>
<evidence type="ECO:0000313" key="4">
    <source>
        <dbReference type="Proteomes" id="UP001517367"/>
    </source>
</evidence>
<proteinExistence type="predicted"/>
<dbReference type="PROSITE" id="PS51352">
    <property type="entry name" value="THIOREDOXIN_2"/>
    <property type="match status" value="1"/>
</dbReference>
<evidence type="ECO:0000259" key="2">
    <source>
        <dbReference type="PROSITE" id="PS51352"/>
    </source>
</evidence>
<name>A0ABW9JCW8_9SPHI</name>
<keyword evidence="1" id="KW-0732">Signal</keyword>